<dbReference type="EMBL" id="MN577570">
    <property type="protein sequence ID" value="QGT49873.1"/>
    <property type="molecule type" value="Genomic_DNA"/>
</dbReference>
<dbReference type="AlphaFoldDB" id="A0A650EJS4"/>
<organism evidence="1">
    <name type="scientific">uncultured Candidatus Melainabacteria bacterium</name>
    <dbReference type="NCBI Taxonomy" id="2682970"/>
    <lineage>
        <taxon>Bacteria</taxon>
        <taxon>Bacillati</taxon>
        <taxon>Candidatus Melainabacteria</taxon>
        <taxon>environmental samples</taxon>
    </lineage>
</organism>
<dbReference type="InterPro" id="IPR003772">
    <property type="entry name" value="YceD"/>
</dbReference>
<evidence type="ECO:0008006" key="2">
    <source>
        <dbReference type="Google" id="ProtNLM"/>
    </source>
</evidence>
<gene>
    <name evidence="1" type="ORF">Melaina855_2600</name>
</gene>
<sequence length="167" mass="19147">MEKVLLLEDLENAENKTLYFTFNEKIEGIDCVTPIHANLCARTFDDYVEISGEVSGRVNLECDLCLEKYEYSLEFDIDELYSKTSLLGDCEESGQEFEIKDGQFVTDLNGAKEIDIYDLLYQSVILNFPNKKVCGINCKGREFLSEENTIDPRLEVFNNLQINPKNS</sequence>
<accession>A0A650EJS4</accession>
<evidence type="ECO:0000313" key="1">
    <source>
        <dbReference type="EMBL" id="QGT49873.1"/>
    </source>
</evidence>
<reference evidence="1" key="1">
    <citation type="journal article" date="2020" name="J. ISSAAS">
        <title>Lactobacilli and other gastrointestinal microbiota of Peromyscus leucopus, reservoir host for agents of Lyme disease and other zoonoses in North America.</title>
        <authorList>
            <person name="Milovic A."/>
            <person name="Bassam K."/>
            <person name="Shao H."/>
            <person name="Chatzistamou I."/>
            <person name="Tufts D.M."/>
            <person name="Diuk-Wasser M."/>
            <person name="Barbour A.G."/>
        </authorList>
    </citation>
    <scope>NUCLEOTIDE SEQUENCE</scope>
    <source>
        <strain evidence="1">LL20</strain>
    </source>
</reference>
<protein>
    <recommendedName>
        <fullName evidence="2">DUF177 domain-containing protein</fullName>
    </recommendedName>
</protein>
<dbReference type="Pfam" id="PF02620">
    <property type="entry name" value="YceD"/>
    <property type="match status" value="1"/>
</dbReference>
<name>A0A650EJS4_9BACT</name>
<proteinExistence type="predicted"/>